<organism evidence="2 3">
    <name type="scientific">Periplaneta americana</name>
    <name type="common">American cockroach</name>
    <name type="synonym">Blatta americana</name>
    <dbReference type="NCBI Taxonomy" id="6978"/>
    <lineage>
        <taxon>Eukaryota</taxon>
        <taxon>Metazoa</taxon>
        <taxon>Ecdysozoa</taxon>
        <taxon>Arthropoda</taxon>
        <taxon>Hexapoda</taxon>
        <taxon>Insecta</taxon>
        <taxon>Pterygota</taxon>
        <taxon>Neoptera</taxon>
        <taxon>Polyneoptera</taxon>
        <taxon>Dictyoptera</taxon>
        <taxon>Blattodea</taxon>
        <taxon>Blattoidea</taxon>
        <taxon>Blattidae</taxon>
        <taxon>Blattinae</taxon>
        <taxon>Periplaneta</taxon>
    </lineage>
</organism>
<proteinExistence type="predicted"/>
<dbReference type="Proteomes" id="UP001148838">
    <property type="component" value="Unassembled WGS sequence"/>
</dbReference>
<accession>A0ABQ8TX30</accession>
<feature type="domain" description="Reverse transcriptase" evidence="1">
    <location>
        <begin position="289"/>
        <end position="457"/>
    </location>
</feature>
<dbReference type="SUPFAM" id="SSF56672">
    <property type="entry name" value="DNA/RNA polymerases"/>
    <property type="match status" value="1"/>
</dbReference>
<dbReference type="InterPro" id="IPR043502">
    <property type="entry name" value="DNA/RNA_pol_sf"/>
</dbReference>
<reference evidence="2 3" key="1">
    <citation type="journal article" date="2022" name="Allergy">
        <title>Genome assembly and annotation of Periplaneta americana reveal a comprehensive cockroach allergen profile.</title>
        <authorList>
            <person name="Wang L."/>
            <person name="Xiong Q."/>
            <person name="Saelim N."/>
            <person name="Wang L."/>
            <person name="Nong W."/>
            <person name="Wan A.T."/>
            <person name="Shi M."/>
            <person name="Liu X."/>
            <person name="Cao Q."/>
            <person name="Hui J.H.L."/>
            <person name="Sookrung N."/>
            <person name="Leung T.F."/>
            <person name="Tungtrongchitr A."/>
            <person name="Tsui S.K.W."/>
        </authorList>
    </citation>
    <scope>NUCLEOTIDE SEQUENCE [LARGE SCALE GENOMIC DNA]</scope>
    <source>
        <strain evidence="2">PWHHKU_190912</strain>
    </source>
</reference>
<sequence>MGPSDGRITINSDIVYAFSHTDNNNKINDFATAEVIPASPVCRNFVPQKFFYTKTYEVRTRPLHIILVPHSACDTMHSILQIMSWNIGILRDGIFQLQQGCWMCQENSFFKSEDVISYPENTQSDHISFHPMKEWEEKLCHIQSVGTSEDFEALMEDVRHFLTQQMTELPGPQHPAVKHYQARKFYNQRRKVARKVLHNLNHKATCKISTRLITEHIEHVFSTTDNSSPLSDEDEDSIQFPEDIVITESDIHKALFGIKVDTSPGPDRITVRVLRHLKATKFLTLLANTMLHFNHVPKFMKLARTILIHKGDDVNDIKHWRPITIHSVIRRVIERALDIKLRSYIVLNAHQRGFINIPGTHINASLINGCLQSSKLNKKDCCVVFLDVSKAFDSVGHEHILRALKSSGVPQNLFRLIGSLLTNNTIQIETNHTKTKPISSRISIVSNTFQFGTELRS</sequence>
<gene>
    <name evidence="2" type="ORF">ANN_01661</name>
</gene>
<evidence type="ECO:0000259" key="1">
    <source>
        <dbReference type="PROSITE" id="PS50878"/>
    </source>
</evidence>
<evidence type="ECO:0000313" key="2">
    <source>
        <dbReference type="EMBL" id="KAJ4450242.1"/>
    </source>
</evidence>
<protein>
    <recommendedName>
        <fullName evidence="1">Reverse transcriptase domain-containing protein</fullName>
    </recommendedName>
</protein>
<keyword evidence="3" id="KW-1185">Reference proteome</keyword>
<dbReference type="Pfam" id="PF00078">
    <property type="entry name" value="RVT_1"/>
    <property type="match status" value="1"/>
</dbReference>
<dbReference type="EMBL" id="JAJSOF020000003">
    <property type="protein sequence ID" value="KAJ4450242.1"/>
    <property type="molecule type" value="Genomic_DNA"/>
</dbReference>
<dbReference type="PANTHER" id="PTHR19446">
    <property type="entry name" value="REVERSE TRANSCRIPTASES"/>
    <property type="match status" value="1"/>
</dbReference>
<dbReference type="PROSITE" id="PS50878">
    <property type="entry name" value="RT_POL"/>
    <property type="match status" value="1"/>
</dbReference>
<dbReference type="InterPro" id="IPR000477">
    <property type="entry name" value="RT_dom"/>
</dbReference>
<comment type="caution">
    <text evidence="2">The sequence shown here is derived from an EMBL/GenBank/DDBJ whole genome shotgun (WGS) entry which is preliminary data.</text>
</comment>
<evidence type="ECO:0000313" key="3">
    <source>
        <dbReference type="Proteomes" id="UP001148838"/>
    </source>
</evidence>
<name>A0ABQ8TX30_PERAM</name>